<keyword evidence="3" id="KW-1185">Reference proteome</keyword>
<dbReference type="AlphaFoldDB" id="A0A9P1GWH5"/>
<feature type="compositionally biased region" description="Polar residues" evidence="1">
    <location>
        <begin position="235"/>
        <end position="246"/>
    </location>
</feature>
<feature type="compositionally biased region" description="Polar residues" evidence="1">
    <location>
        <begin position="257"/>
        <end position="271"/>
    </location>
</feature>
<evidence type="ECO:0000313" key="3">
    <source>
        <dbReference type="Proteomes" id="UP000838763"/>
    </source>
</evidence>
<dbReference type="EMBL" id="CALLCH030000002">
    <property type="protein sequence ID" value="CAI4211621.1"/>
    <property type="molecule type" value="Genomic_DNA"/>
</dbReference>
<feature type="compositionally biased region" description="Low complexity" evidence="1">
    <location>
        <begin position="211"/>
        <end position="226"/>
    </location>
</feature>
<proteinExistence type="predicted"/>
<accession>A0A9P1GWH5</accession>
<feature type="region of interest" description="Disordered" evidence="1">
    <location>
        <begin position="1"/>
        <end position="41"/>
    </location>
</feature>
<evidence type="ECO:0000313" key="2">
    <source>
        <dbReference type="EMBL" id="CAI4211621.1"/>
    </source>
</evidence>
<gene>
    <name evidence="2" type="ORF">PPNO1_LOCUS1399</name>
</gene>
<comment type="caution">
    <text evidence="2">The sequence shown here is derived from an EMBL/GenBank/DDBJ whole genome shotgun (WGS) entry which is preliminary data.</text>
</comment>
<name>A0A9P1GWH5_9PEZI</name>
<dbReference type="OrthoDB" id="5424692at2759"/>
<dbReference type="Proteomes" id="UP000838763">
    <property type="component" value="Unassembled WGS sequence"/>
</dbReference>
<evidence type="ECO:0000256" key="1">
    <source>
        <dbReference type="SAM" id="MobiDB-lite"/>
    </source>
</evidence>
<feature type="region of interest" description="Disordered" evidence="1">
    <location>
        <begin position="165"/>
        <end position="271"/>
    </location>
</feature>
<protein>
    <submittedName>
        <fullName evidence="2">Uncharacterized protein</fullName>
    </submittedName>
</protein>
<sequence>MTYVIDARGPPSTGTVRPARGRPLWGRRQQGPGEGRTAHDPVARGVGMTALPLAQADLPDRPLSRLVFLPKLLQDVLLLAAHLASPVLNRNPANTPLTIHSTPRPPLPNENPQARRYRIWLSVRKIAPAALRPFDSNRVVLQGRLPGPWLRRPLPRSLLQLVHPLGPTRSDAASPPVAPTGPRGYVAPSRGSYNGRGPRSSWASPLPPRHATPTAQSPAPTTPSASGIPTGPRYSVSSATQASPANPSKPFHPPTAPASQLSGPSTRPTIAQSLWSSMPPVVSGGKVDPSLVALTSGVTREVEPHYRKLREEEERLREELRVKQDKLSKNLRQWDKLERDAKAWELRSDLSENSMRNLAGDGPGAAF</sequence>
<reference evidence="2" key="1">
    <citation type="submission" date="2022-11" db="EMBL/GenBank/DDBJ databases">
        <authorList>
            <person name="Scott C."/>
            <person name="Bruce N."/>
        </authorList>
    </citation>
    <scope>NUCLEOTIDE SEQUENCE</scope>
</reference>
<organism evidence="2 3">
    <name type="scientific">Parascedosporium putredinis</name>
    <dbReference type="NCBI Taxonomy" id="1442378"/>
    <lineage>
        <taxon>Eukaryota</taxon>
        <taxon>Fungi</taxon>
        <taxon>Dikarya</taxon>
        <taxon>Ascomycota</taxon>
        <taxon>Pezizomycotina</taxon>
        <taxon>Sordariomycetes</taxon>
        <taxon>Hypocreomycetidae</taxon>
        <taxon>Microascales</taxon>
        <taxon>Microascaceae</taxon>
        <taxon>Parascedosporium</taxon>
    </lineage>
</organism>